<name>A0AAQ4CXM2_AMBAM</name>
<reference evidence="2 3" key="1">
    <citation type="journal article" date="2023" name="Arcadia Sci">
        <title>De novo assembly of a long-read Amblyomma americanum tick genome.</title>
        <authorList>
            <person name="Chou S."/>
            <person name="Poskanzer K.E."/>
            <person name="Rollins M."/>
            <person name="Thuy-Boun P.S."/>
        </authorList>
    </citation>
    <scope>NUCLEOTIDE SEQUENCE [LARGE SCALE GENOMIC DNA]</scope>
    <source>
        <strain evidence="2">F_SG_1</strain>
        <tissue evidence="2">Salivary glands</tissue>
    </source>
</reference>
<keyword evidence="3" id="KW-1185">Reference proteome</keyword>
<comment type="caution">
    <text evidence="2">The sequence shown here is derived from an EMBL/GenBank/DDBJ whole genome shotgun (WGS) entry which is preliminary data.</text>
</comment>
<evidence type="ECO:0000313" key="3">
    <source>
        <dbReference type="Proteomes" id="UP001321473"/>
    </source>
</evidence>
<accession>A0AAQ4CXM2</accession>
<gene>
    <name evidence="2" type="ORF">V5799_002333</name>
</gene>
<keyword evidence="1" id="KW-0812">Transmembrane</keyword>
<sequence length="97" mass="10561">MADFEGRCAADVTSVFKRICDTQWRNDPAYKEVPAVLAIWACCIPLPSFYFSVISCAGAVVETMKAFAGESSAKVFFSLSAYCLEPPSVNFESLPCS</sequence>
<dbReference type="AlphaFoldDB" id="A0AAQ4CXM2"/>
<protein>
    <submittedName>
        <fullName evidence="2">Uncharacterized protein</fullName>
    </submittedName>
</protein>
<evidence type="ECO:0000313" key="2">
    <source>
        <dbReference type="EMBL" id="KAK8754962.1"/>
    </source>
</evidence>
<keyword evidence="1" id="KW-1133">Transmembrane helix</keyword>
<organism evidence="2 3">
    <name type="scientific">Amblyomma americanum</name>
    <name type="common">Lone star tick</name>
    <dbReference type="NCBI Taxonomy" id="6943"/>
    <lineage>
        <taxon>Eukaryota</taxon>
        <taxon>Metazoa</taxon>
        <taxon>Ecdysozoa</taxon>
        <taxon>Arthropoda</taxon>
        <taxon>Chelicerata</taxon>
        <taxon>Arachnida</taxon>
        <taxon>Acari</taxon>
        <taxon>Parasitiformes</taxon>
        <taxon>Ixodida</taxon>
        <taxon>Ixodoidea</taxon>
        <taxon>Ixodidae</taxon>
        <taxon>Amblyomminae</taxon>
        <taxon>Amblyomma</taxon>
    </lineage>
</organism>
<proteinExistence type="predicted"/>
<evidence type="ECO:0000256" key="1">
    <source>
        <dbReference type="SAM" id="Phobius"/>
    </source>
</evidence>
<dbReference type="Proteomes" id="UP001321473">
    <property type="component" value="Unassembled WGS sequence"/>
</dbReference>
<keyword evidence="1" id="KW-0472">Membrane</keyword>
<feature type="transmembrane region" description="Helical" evidence="1">
    <location>
        <begin position="37"/>
        <end position="61"/>
    </location>
</feature>
<dbReference type="EMBL" id="JARKHS020036812">
    <property type="protein sequence ID" value="KAK8754962.1"/>
    <property type="molecule type" value="Genomic_DNA"/>
</dbReference>